<evidence type="ECO:0000256" key="1">
    <source>
        <dbReference type="ARBA" id="ARBA00006249"/>
    </source>
</evidence>
<evidence type="ECO:0000256" key="5">
    <source>
        <dbReference type="ARBA" id="ARBA00022801"/>
    </source>
</evidence>
<dbReference type="Gene3D" id="3.40.50.1820">
    <property type="entry name" value="alpha/beta hydrolase"/>
    <property type="match status" value="1"/>
</dbReference>
<keyword evidence="11" id="KW-1185">Reference proteome</keyword>
<evidence type="ECO:0000256" key="4">
    <source>
        <dbReference type="ARBA" id="ARBA00022729"/>
    </source>
</evidence>
<evidence type="ECO:0000256" key="6">
    <source>
        <dbReference type="ARBA" id="ARBA00022837"/>
    </source>
</evidence>
<protein>
    <submittedName>
        <fullName evidence="10">DUF6351 family protein</fullName>
    </submittedName>
</protein>
<evidence type="ECO:0000256" key="9">
    <source>
        <dbReference type="SAM" id="SignalP"/>
    </source>
</evidence>
<feature type="chain" id="PRO_5045259263" evidence="9">
    <location>
        <begin position="26"/>
        <end position="526"/>
    </location>
</feature>
<keyword evidence="5" id="KW-0378">Hydrolase</keyword>
<proteinExistence type="inferred from homology"/>
<keyword evidence="7" id="KW-1015">Disulfide bond</keyword>
<evidence type="ECO:0000256" key="8">
    <source>
        <dbReference type="SAM" id="MobiDB-lite"/>
    </source>
</evidence>
<feature type="region of interest" description="Disordered" evidence="8">
    <location>
        <begin position="506"/>
        <end position="526"/>
    </location>
</feature>
<organism evidence="10 11">
    <name type="scientific">Steroidobacter flavus</name>
    <dbReference type="NCBI Taxonomy" id="1842136"/>
    <lineage>
        <taxon>Bacteria</taxon>
        <taxon>Pseudomonadati</taxon>
        <taxon>Pseudomonadota</taxon>
        <taxon>Gammaproteobacteria</taxon>
        <taxon>Steroidobacterales</taxon>
        <taxon>Steroidobacteraceae</taxon>
        <taxon>Steroidobacter</taxon>
    </lineage>
</organism>
<keyword evidence="2" id="KW-0719">Serine esterase</keyword>
<feature type="signal peptide" evidence="9">
    <location>
        <begin position="1"/>
        <end position="25"/>
    </location>
</feature>
<evidence type="ECO:0000256" key="2">
    <source>
        <dbReference type="ARBA" id="ARBA00022487"/>
    </source>
</evidence>
<evidence type="ECO:0000313" key="10">
    <source>
        <dbReference type="EMBL" id="MFC4312035.1"/>
    </source>
</evidence>
<keyword evidence="6" id="KW-0106">Calcium</keyword>
<name>A0ABV8SY21_9GAMM</name>
<dbReference type="InterPro" id="IPR011118">
    <property type="entry name" value="Tannase/feruloyl_esterase"/>
</dbReference>
<dbReference type="PANTHER" id="PTHR33938:SF15">
    <property type="entry name" value="FERULOYL ESTERASE B-RELATED"/>
    <property type="match status" value="1"/>
</dbReference>
<keyword evidence="4 9" id="KW-0732">Signal</keyword>
<evidence type="ECO:0000256" key="3">
    <source>
        <dbReference type="ARBA" id="ARBA00022723"/>
    </source>
</evidence>
<keyword evidence="3" id="KW-0479">Metal-binding</keyword>
<dbReference type="RefSeq" id="WP_380601089.1">
    <property type="nucleotide sequence ID" value="NZ_JBHSDU010000014.1"/>
</dbReference>
<dbReference type="InterPro" id="IPR029058">
    <property type="entry name" value="AB_hydrolase_fold"/>
</dbReference>
<dbReference type="Proteomes" id="UP001595904">
    <property type="component" value="Unassembled WGS sequence"/>
</dbReference>
<evidence type="ECO:0000256" key="7">
    <source>
        <dbReference type="ARBA" id="ARBA00023157"/>
    </source>
</evidence>
<dbReference type="EMBL" id="JBHSDU010000014">
    <property type="protein sequence ID" value="MFC4312035.1"/>
    <property type="molecule type" value="Genomic_DNA"/>
</dbReference>
<evidence type="ECO:0000313" key="11">
    <source>
        <dbReference type="Proteomes" id="UP001595904"/>
    </source>
</evidence>
<reference evidence="11" key="1">
    <citation type="journal article" date="2019" name="Int. J. Syst. Evol. Microbiol.">
        <title>The Global Catalogue of Microorganisms (GCM) 10K type strain sequencing project: providing services to taxonomists for standard genome sequencing and annotation.</title>
        <authorList>
            <consortium name="The Broad Institute Genomics Platform"/>
            <consortium name="The Broad Institute Genome Sequencing Center for Infectious Disease"/>
            <person name="Wu L."/>
            <person name="Ma J."/>
        </authorList>
    </citation>
    <scope>NUCLEOTIDE SEQUENCE [LARGE SCALE GENOMIC DNA]</scope>
    <source>
        <strain evidence="11">CGMCC 1.10759</strain>
    </source>
</reference>
<accession>A0ABV8SY21</accession>
<dbReference type="SUPFAM" id="SSF53474">
    <property type="entry name" value="alpha/beta-Hydrolases"/>
    <property type="match status" value="1"/>
</dbReference>
<comment type="caution">
    <text evidence="10">The sequence shown here is derived from an EMBL/GenBank/DDBJ whole genome shotgun (WGS) entry which is preliminary data.</text>
</comment>
<comment type="similarity">
    <text evidence="1">Belongs to the tannase family.</text>
</comment>
<gene>
    <name evidence="10" type="ORF">ACFPN2_23340</name>
</gene>
<sequence length="526" mass="55677">MRKPVLSSVISAAALLVGAVSALQAAPSASADRCVQLKGKQLGGALIEDAQRIAKTEPLGADFSGPVPAPVDVCRVRAAISPVPDSNIKIEVWLPDAWNGKMVATGGGGMNGGLRNSDKEHSAAIARGYAGVIDDVGHDSASPAGKWGYQQPERIVDFGHRGNHVAAVLGKAVIAEYYGKPAQRSYFQGCSGGGREALMLAQRYPADYDGIVAGAPAADFTGLMTSGFWNSQRVYRLPESASLPPKAKLLRAAVERKCDKLDGVKDGVINDPLTCKFDPAELQCKSGQDQASCLTSAEVNVAREVYRGPRTASGSKILSGAAVGSEAGWEPMLVAKGVVANLLPIPFFQWIVTQDPNFTPQSFELERDYALAKSRLGALIDATNPDLSGFTQHGGKLLMYHGWEDGLIPAGATLDYYAAVRSRMGDAVDGNLRLFMMPGVSHCAGGPGPTVFDKLDILDRWVDGGVAPERIVVSKYENETSMNTGSGKLLRTRPVCAWPKIAQYKGSGSTDDAANFSCEAPRPATR</sequence>
<dbReference type="PANTHER" id="PTHR33938">
    <property type="entry name" value="FERULOYL ESTERASE B-RELATED"/>
    <property type="match status" value="1"/>
</dbReference>
<dbReference type="Pfam" id="PF07519">
    <property type="entry name" value="Tannase"/>
    <property type="match status" value="1"/>
</dbReference>